<dbReference type="Proteomes" id="UP000183894">
    <property type="component" value="Unassembled WGS sequence"/>
</dbReference>
<dbReference type="Pfam" id="PF25858">
    <property type="entry name" value="DUF7958"/>
    <property type="match status" value="1"/>
</dbReference>
<sequence length="301" mass="34509">MDVLITGENDERVGLSVIDNNDAEHVIEMEFDGDIKYHHSDEYSRNPALRTRKESEYGMQVRRYARWHVYRERGYDTVPPRENPDRLMAALLAVAELSSTAFENYFGDLETRLQAHYDDSTVELPFPDADPDDAIVYQQDLSLQPDPVQFDPPVLEQFMARFEGDSDSPAIDALDELQFGEMDVLDFDIEAVSGIHVLHNDGQGNQQVAESEQTLGCEPDARIELLAFDPSSVESFQHYLVSHLAYQIRDRFLLMGVKPPVPFRTQGWGTYEGFQCQKFCSLYEEYWSSEAEITSWDPETV</sequence>
<dbReference type="AlphaFoldDB" id="A0A1H7T3V8"/>
<name>A0A1H7T3V8_HALLR</name>
<organism evidence="1 2">
    <name type="scientific">Haloferax larsenii</name>
    <dbReference type="NCBI Taxonomy" id="302484"/>
    <lineage>
        <taxon>Archaea</taxon>
        <taxon>Methanobacteriati</taxon>
        <taxon>Methanobacteriota</taxon>
        <taxon>Stenosarchaea group</taxon>
        <taxon>Halobacteria</taxon>
        <taxon>Halobacteriales</taxon>
        <taxon>Haloferacaceae</taxon>
        <taxon>Haloferax</taxon>
    </lineage>
</organism>
<proteinExistence type="predicted"/>
<reference evidence="1 2" key="1">
    <citation type="submission" date="2016-10" db="EMBL/GenBank/DDBJ databases">
        <authorList>
            <person name="de Groot N.N."/>
        </authorList>
    </citation>
    <scope>NUCLEOTIDE SEQUENCE [LARGE SCALE GENOMIC DNA]</scope>
    <source>
        <strain evidence="1 2">CDM_5</strain>
    </source>
</reference>
<dbReference type="OrthoDB" id="242611at2157"/>
<evidence type="ECO:0000313" key="2">
    <source>
        <dbReference type="Proteomes" id="UP000183894"/>
    </source>
</evidence>
<gene>
    <name evidence="1" type="ORF">SAMN04488691_10858</name>
</gene>
<dbReference type="EMBL" id="FOAD01000008">
    <property type="protein sequence ID" value="SEL79418.1"/>
    <property type="molecule type" value="Genomic_DNA"/>
</dbReference>
<dbReference type="InterPro" id="IPR058264">
    <property type="entry name" value="DUF7958"/>
</dbReference>
<evidence type="ECO:0000313" key="1">
    <source>
        <dbReference type="EMBL" id="SEL79418.1"/>
    </source>
</evidence>
<accession>A0A1H7T3V8</accession>
<dbReference type="RefSeq" id="WP_074795698.1">
    <property type="nucleotide sequence ID" value="NZ_FOAD01000008.1"/>
</dbReference>
<protein>
    <submittedName>
        <fullName evidence="1">Uncharacterized protein</fullName>
    </submittedName>
</protein>